<protein>
    <recommendedName>
        <fullName evidence="3">DUF1501 domain-containing protein</fullName>
    </recommendedName>
</protein>
<reference evidence="1 2" key="1">
    <citation type="submission" date="2017-08" db="EMBL/GenBank/DDBJ databases">
        <title>Infants hospitalized years apart are colonized by the same room-sourced microbial strains.</title>
        <authorList>
            <person name="Brooks B."/>
            <person name="Olm M.R."/>
            <person name="Firek B.A."/>
            <person name="Baker R."/>
            <person name="Thomas B.C."/>
            <person name="Morowitz M.J."/>
            <person name="Banfield J.F."/>
        </authorList>
    </citation>
    <scope>NUCLEOTIDE SEQUENCE [LARGE SCALE GENOMIC DNA]</scope>
    <source>
        <strain evidence="1">S2_005_003_R2_42</strain>
    </source>
</reference>
<dbReference type="PANTHER" id="PTHR43737">
    <property type="entry name" value="BLL7424 PROTEIN"/>
    <property type="match status" value="1"/>
</dbReference>
<organism evidence="1 2">
    <name type="scientific">Rhodanobacter denitrificans</name>
    <dbReference type="NCBI Taxonomy" id="666685"/>
    <lineage>
        <taxon>Bacteria</taxon>
        <taxon>Pseudomonadati</taxon>
        <taxon>Pseudomonadota</taxon>
        <taxon>Gammaproteobacteria</taxon>
        <taxon>Lysobacterales</taxon>
        <taxon>Rhodanobacteraceae</taxon>
        <taxon>Rhodanobacter</taxon>
    </lineage>
</organism>
<dbReference type="Proteomes" id="UP000249046">
    <property type="component" value="Unassembled WGS sequence"/>
</dbReference>
<dbReference type="AlphaFoldDB" id="A0A2W5M956"/>
<dbReference type="InterPro" id="IPR010869">
    <property type="entry name" value="DUF1501"/>
</dbReference>
<evidence type="ECO:0000313" key="1">
    <source>
        <dbReference type="EMBL" id="PZQ09960.1"/>
    </source>
</evidence>
<comment type="caution">
    <text evidence="1">The sequence shown here is derived from an EMBL/GenBank/DDBJ whole genome shotgun (WGS) entry which is preliminary data.</text>
</comment>
<name>A0A2W5M956_9GAMM</name>
<dbReference type="EMBL" id="QFPO01000023">
    <property type="protein sequence ID" value="PZQ09960.1"/>
    <property type="molecule type" value="Genomic_DNA"/>
</dbReference>
<dbReference type="PANTHER" id="PTHR43737:SF1">
    <property type="entry name" value="DUF1501 DOMAIN-CONTAINING PROTEIN"/>
    <property type="match status" value="1"/>
</dbReference>
<gene>
    <name evidence="1" type="ORF">DI564_16630</name>
</gene>
<evidence type="ECO:0008006" key="3">
    <source>
        <dbReference type="Google" id="ProtNLM"/>
    </source>
</evidence>
<sequence>MGNLTRRAFLKGSTLCLTALGGLKLGLHANPARAAWSGERFLVYVYLRGGIDGLNLVCPIAGPDRAPYEQRRPNIHLRTTGTTAALPLGSTNFGLNFAATGLHELYGQGKLAIVHGTGFPIGQITRSHFDAQDYMEHGTPGSSSIGSGWLARHLAGSGQVPDGAVIPAFSAGSSAPASLLGRRDAMVLDDPNSYHPNANNGNVDGVPRYKLSTMMTMRYLYQGSGDLDLAGTGAIETVELVDTLNIANYTPSPGANYPSGGVAATLGSQAKLIANIAKRGLGLQVATLDYGGWDTHENQGDGTQGDLNQNQYANRVAGLSQTLHALYTDLAGAGMAGRMVVVVHSEFGRRVRENANRGTDHGSANPMLVLGGRVRGGQLYGTFGGLQDGQLFQNEDVMTTTDFRQVLAEVATGHLGSTELGTVFPGYAYPGPLGLLPGDPIFASSFE</sequence>
<dbReference type="InterPro" id="IPR006311">
    <property type="entry name" value="TAT_signal"/>
</dbReference>
<dbReference type="Pfam" id="PF07394">
    <property type="entry name" value="DUF1501"/>
    <property type="match status" value="1"/>
</dbReference>
<evidence type="ECO:0000313" key="2">
    <source>
        <dbReference type="Proteomes" id="UP000249046"/>
    </source>
</evidence>
<proteinExistence type="predicted"/>
<dbReference type="PROSITE" id="PS51318">
    <property type="entry name" value="TAT"/>
    <property type="match status" value="1"/>
</dbReference>
<accession>A0A2W5M956</accession>